<feature type="region of interest" description="Disordered" evidence="1">
    <location>
        <begin position="167"/>
        <end position="200"/>
    </location>
</feature>
<protein>
    <submittedName>
        <fullName evidence="3">Uu.00g031300.m01.CDS01</fullName>
    </submittedName>
</protein>
<organism evidence="3 4">
    <name type="scientific">Anthostomella pinea</name>
    <dbReference type="NCBI Taxonomy" id="933095"/>
    <lineage>
        <taxon>Eukaryota</taxon>
        <taxon>Fungi</taxon>
        <taxon>Dikarya</taxon>
        <taxon>Ascomycota</taxon>
        <taxon>Pezizomycotina</taxon>
        <taxon>Sordariomycetes</taxon>
        <taxon>Xylariomycetidae</taxon>
        <taxon>Xylariales</taxon>
        <taxon>Xylariaceae</taxon>
        <taxon>Anthostomella</taxon>
    </lineage>
</organism>
<evidence type="ECO:0000313" key="4">
    <source>
        <dbReference type="Proteomes" id="UP001295740"/>
    </source>
</evidence>
<evidence type="ECO:0000256" key="2">
    <source>
        <dbReference type="SAM" id="Phobius"/>
    </source>
</evidence>
<feature type="transmembrane region" description="Helical" evidence="2">
    <location>
        <begin position="58"/>
        <end position="80"/>
    </location>
</feature>
<gene>
    <name evidence="3" type="ORF">KHLLAP_LOCUS745</name>
</gene>
<keyword evidence="4" id="KW-1185">Reference proteome</keyword>
<reference evidence="3" key="1">
    <citation type="submission" date="2023-10" db="EMBL/GenBank/DDBJ databases">
        <authorList>
            <person name="Hackl T."/>
        </authorList>
    </citation>
    <scope>NUCLEOTIDE SEQUENCE</scope>
</reference>
<dbReference type="Proteomes" id="UP001295740">
    <property type="component" value="Unassembled WGS sequence"/>
</dbReference>
<name>A0AAI8V924_9PEZI</name>
<keyword evidence="2" id="KW-0812">Transmembrane</keyword>
<keyword evidence="2" id="KW-1133">Transmembrane helix</keyword>
<evidence type="ECO:0000256" key="1">
    <source>
        <dbReference type="SAM" id="MobiDB-lite"/>
    </source>
</evidence>
<evidence type="ECO:0000313" key="3">
    <source>
        <dbReference type="EMBL" id="CAJ2500277.1"/>
    </source>
</evidence>
<proteinExistence type="predicted"/>
<dbReference type="EMBL" id="CAUWAG010000003">
    <property type="protein sequence ID" value="CAJ2500277.1"/>
    <property type="molecule type" value="Genomic_DNA"/>
</dbReference>
<accession>A0AAI8V924</accession>
<sequence>MSKHDYPYKRSVNVTAWVLQIIVCIILLGSSAWLLFIVESDDYDTVIAKYEGLLTAAAGLQIALTALTIVLDIVEIVLIARQSMPPQLIWRRRVSTSLSQLIYSARLVHAKRKGTLTAGRYAPAHIQDMPARNVHSDIETGYGGSAVPPVQAYNAGYYGAPDAGLGNAGYKPSASPEPPQYGSGYGQGHGHNSYELDNRH</sequence>
<keyword evidence="2" id="KW-0472">Membrane</keyword>
<feature type="transmembrane region" description="Helical" evidence="2">
    <location>
        <begin position="12"/>
        <end position="38"/>
    </location>
</feature>
<comment type="caution">
    <text evidence="3">The sequence shown here is derived from an EMBL/GenBank/DDBJ whole genome shotgun (WGS) entry which is preliminary data.</text>
</comment>
<dbReference type="AlphaFoldDB" id="A0AAI8V924"/>